<dbReference type="EMBL" id="MTLN01000008">
    <property type="protein sequence ID" value="ONN70678.1"/>
    <property type="molecule type" value="Genomic_DNA"/>
</dbReference>
<sequence>MEMTMDRSERRHHEQRVKAKFYRKQRAHEAWSNDARMAGKFAHHGKVCSCFMCGNPRRYFRELTMQERRADAAGWQL</sequence>
<reference evidence="1 2" key="1">
    <citation type="submission" date="2017-01" db="EMBL/GenBank/DDBJ databases">
        <title>Pseudomonas psychrotolerans genome sequencing and assembly.</title>
        <authorList>
            <person name="Vyas B."/>
            <person name="Mayilraj S."/>
        </authorList>
    </citation>
    <scope>NUCLEOTIDE SEQUENCE [LARGE SCALE GENOMIC DNA]</scope>
    <source>
        <strain evidence="1 2">SDS18</strain>
    </source>
</reference>
<proteinExistence type="predicted"/>
<protein>
    <submittedName>
        <fullName evidence="1">Uncharacterized protein</fullName>
    </submittedName>
</protein>
<organism evidence="1 2">
    <name type="scientific">Pseudomonas oryzihabitans</name>
    <dbReference type="NCBI Taxonomy" id="47885"/>
    <lineage>
        <taxon>Bacteria</taxon>
        <taxon>Pseudomonadati</taxon>
        <taxon>Pseudomonadota</taxon>
        <taxon>Gammaproteobacteria</taxon>
        <taxon>Pseudomonadales</taxon>
        <taxon>Pseudomonadaceae</taxon>
        <taxon>Pseudomonas</taxon>
    </lineage>
</organism>
<evidence type="ECO:0000313" key="1">
    <source>
        <dbReference type="EMBL" id="ONN70678.1"/>
    </source>
</evidence>
<comment type="caution">
    <text evidence="1">The sequence shown here is derived from an EMBL/GenBank/DDBJ whole genome shotgun (WGS) entry which is preliminary data.</text>
</comment>
<evidence type="ECO:0000313" key="2">
    <source>
        <dbReference type="Proteomes" id="UP000189310"/>
    </source>
</evidence>
<gene>
    <name evidence="1" type="ORF">BVL52_20810</name>
</gene>
<accession>A0ABX3ISF9</accession>
<keyword evidence="2" id="KW-1185">Reference proteome</keyword>
<dbReference type="Proteomes" id="UP000189310">
    <property type="component" value="Unassembled WGS sequence"/>
</dbReference>
<name>A0ABX3ISF9_9PSED</name>